<dbReference type="SUPFAM" id="SSF88723">
    <property type="entry name" value="PIN domain-like"/>
    <property type="match status" value="1"/>
</dbReference>
<protein>
    <submittedName>
        <fullName evidence="2">Type II toxin-antitoxin system VapC family toxin</fullName>
    </submittedName>
</protein>
<feature type="domain" description="PIN" evidence="1">
    <location>
        <begin position="15"/>
        <end position="49"/>
    </location>
</feature>
<dbReference type="InterPro" id="IPR002716">
    <property type="entry name" value="PIN_dom"/>
</dbReference>
<dbReference type="InterPro" id="IPR029060">
    <property type="entry name" value="PIN-like_dom_sf"/>
</dbReference>
<organism evidence="2 3">
    <name type="scientific">Marinibaculum pumilum</name>
    <dbReference type="NCBI Taxonomy" id="1766165"/>
    <lineage>
        <taxon>Bacteria</taxon>
        <taxon>Pseudomonadati</taxon>
        <taxon>Pseudomonadota</taxon>
        <taxon>Alphaproteobacteria</taxon>
        <taxon>Rhodospirillales</taxon>
        <taxon>Rhodospirillaceae</taxon>
        <taxon>Marinibaculum</taxon>
    </lineage>
</organism>
<evidence type="ECO:0000259" key="1">
    <source>
        <dbReference type="Pfam" id="PF01850"/>
    </source>
</evidence>
<comment type="caution">
    <text evidence="2">The sequence shown here is derived from an EMBL/GenBank/DDBJ whole genome shotgun (WGS) entry which is preliminary data.</text>
</comment>
<name>A0ABV7L0Z3_9PROT</name>
<reference evidence="3" key="1">
    <citation type="journal article" date="2019" name="Int. J. Syst. Evol. Microbiol.">
        <title>The Global Catalogue of Microorganisms (GCM) 10K type strain sequencing project: providing services to taxonomists for standard genome sequencing and annotation.</title>
        <authorList>
            <consortium name="The Broad Institute Genomics Platform"/>
            <consortium name="The Broad Institute Genome Sequencing Center for Infectious Disease"/>
            <person name="Wu L."/>
            <person name="Ma J."/>
        </authorList>
    </citation>
    <scope>NUCLEOTIDE SEQUENCE [LARGE SCALE GENOMIC DNA]</scope>
    <source>
        <strain evidence="3">KCTC 42964</strain>
    </source>
</reference>
<dbReference type="RefSeq" id="WP_379902539.1">
    <property type="nucleotide sequence ID" value="NZ_JBHRTR010000028.1"/>
</dbReference>
<gene>
    <name evidence="2" type="ORF">ACFOGJ_13900</name>
</gene>
<dbReference type="CDD" id="cd09873">
    <property type="entry name" value="PIN_Pae0151-like"/>
    <property type="match status" value="1"/>
</dbReference>
<dbReference type="InterPro" id="IPR044153">
    <property type="entry name" value="PIN_Pae0151-like"/>
</dbReference>
<keyword evidence="3" id="KW-1185">Reference proteome</keyword>
<dbReference type="Proteomes" id="UP001595528">
    <property type="component" value="Unassembled WGS sequence"/>
</dbReference>
<dbReference type="EMBL" id="JBHRTR010000028">
    <property type="protein sequence ID" value="MFC3228331.1"/>
    <property type="molecule type" value="Genomic_DNA"/>
</dbReference>
<evidence type="ECO:0000313" key="3">
    <source>
        <dbReference type="Proteomes" id="UP001595528"/>
    </source>
</evidence>
<accession>A0ABV7L0Z3</accession>
<sequence length="61" mass="6746">MHRYPHDVLLPRVWELRHNLSAYDAVYVALAETLDAPLLTSDRRIGAAAGNHARIELAGPA</sequence>
<dbReference type="Pfam" id="PF01850">
    <property type="entry name" value="PIN"/>
    <property type="match status" value="1"/>
</dbReference>
<evidence type="ECO:0000313" key="2">
    <source>
        <dbReference type="EMBL" id="MFC3228331.1"/>
    </source>
</evidence>
<dbReference type="Gene3D" id="3.40.50.1010">
    <property type="entry name" value="5'-nuclease"/>
    <property type="match status" value="1"/>
</dbReference>
<proteinExistence type="predicted"/>